<organism evidence="1 2">
    <name type="scientific">Lophiostoma macrostomum CBS 122681</name>
    <dbReference type="NCBI Taxonomy" id="1314788"/>
    <lineage>
        <taxon>Eukaryota</taxon>
        <taxon>Fungi</taxon>
        <taxon>Dikarya</taxon>
        <taxon>Ascomycota</taxon>
        <taxon>Pezizomycotina</taxon>
        <taxon>Dothideomycetes</taxon>
        <taxon>Pleosporomycetidae</taxon>
        <taxon>Pleosporales</taxon>
        <taxon>Lophiostomataceae</taxon>
        <taxon>Lophiostoma</taxon>
    </lineage>
</organism>
<sequence length="115" mass="13105">MVRTRDHAFPQSGGDLTSLQNKLKEYVANMKTPGFSWRGAKGEWVRAHGCNKSSVSGPARKNTYFAESMIDHDGKYLVRIKYGNQVLLRFHMPEVTEKPPTNDEVLRELRKQVGL</sequence>
<gene>
    <name evidence="1" type="ORF">K491DRAFT_742087</name>
</gene>
<evidence type="ECO:0000313" key="2">
    <source>
        <dbReference type="Proteomes" id="UP000799324"/>
    </source>
</evidence>
<protein>
    <submittedName>
        <fullName evidence="1">Uncharacterized protein</fullName>
    </submittedName>
</protein>
<dbReference type="AlphaFoldDB" id="A0A6A6TCB2"/>
<proteinExistence type="predicted"/>
<keyword evidence="2" id="KW-1185">Reference proteome</keyword>
<dbReference type="EMBL" id="MU004325">
    <property type="protein sequence ID" value="KAF2657460.1"/>
    <property type="molecule type" value="Genomic_DNA"/>
</dbReference>
<reference evidence="1" key="1">
    <citation type="journal article" date="2020" name="Stud. Mycol.">
        <title>101 Dothideomycetes genomes: a test case for predicting lifestyles and emergence of pathogens.</title>
        <authorList>
            <person name="Haridas S."/>
            <person name="Albert R."/>
            <person name="Binder M."/>
            <person name="Bloem J."/>
            <person name="Labutti K."/>
            <person name="Salamov A."/>
            <person name="Andreopoulos B."/>
            <person name="Baker S."/>
            <person name="Barry K."/>
            <person name="Bills G."/>
            <person name="Bluhm B."/>
            <person name="Cannon C."/>
            <person name="Castanera R."/>
            <person name="Culley D."/>
            <person name="Daum C."/>
            <person name="Ezra D."/>
            <person name="Gonzalez J."/>
            <person name="Henrissat B."/>
            <person name="Kuo A."/>
            <person name="Liang C."/>
            <person name="Lipzen A."/>
            <person name="Lutzoni F."/>
            <person name="Magnuson J."/>
            <person name="Mondo S."/>
            <person name="Nolan M."/>
            <person name="Ohm R."/>
            <person name="Pangilinan J."/>
            <person name="Park H.-J."/>
            <person name="Ramirez L."/>
            <person name="Alfaro M."/>
            <person name="Sun H."/>
            <person name="Tritt A."/>
            <person name="Yoshinaga Y."/>
            <person name="Zwiers L.-H."/>
            <person name="Turgeon B."/>
            <person name="Goodwin S."/>
            <person name="Spatafora J."/>
            <person name="Crous P."/>
            <person name="Grigoriev I."/>
        </authorList>
    </citation>
    <scope>NUCLEOTIDE SEQUENCE</scope>
    <source>
        <strain evidence="1">CBS 122681</strain>
    </source>
</reference>
<evidence type="ECO:0000313" key="1">
    <source>
        <dbReference type="EMBL" id="KAF2657460.1"/>
    </source>
</evidence>
<name>A0A6A6TCB2_9PLEO</name>
<accession>A0A6A6TCB2</accession>
<dbReference type="Proteomes" id="UP000799324">
    <property type="component" value="Unassembled WGS sequence"/>
</dbReference>